<keyword evidence="4 7" id="KW-0133">Cell shape</keyword>
<evidence type="ECO:0000256" key="1">
    <source>
        <dbReference type="ARBA" id="ARBA00004752"/>
    </source>
</evidence>
<dbReference type="Proteomes" id="UP000028302">
    <property type="component" value="Unassembled WGS sequence"/>
</dbReference>
<dbReference type="UniPathway" id="UPA00219"/>
<evidence type="ECO:0000256" key="7">
    <source>
        <dbReference type="PROSITE-ProRule" id="PRU01373"/>
    </source>
</evidence>
<evidence type="ECO:0000256" key="3">
    <source>
        <dbReference type="ARBA" id="ARBA00022679"/>
    </source>
</evidence>
<feature type="signal peptide" evidence="9">
    <location>
        <begin position="1"/>
        <end position="24"/>
    </location>
</feature>
<dbReference type="STRING" id="1304275.C41B8_00010"/>
<evidence type="ECO:0000313" key="11">
    <source>
        <dbReference type="EMBL" id="KEZ79085.1"/>
    </source>
</evidence>
<dbReference type="GO" id="GO:0016740">
    <property type="term" value="F:transferase activity"/>
    <property type="evidence" value="ECO:0007669"/>
    <property type="project" value="UniProtKB-KW"/>
</dbReference>
<evidence type="ECO:0000256" key="5">
    <source>
        <dbReference type="ARBA" id="ARBA00022984"/>
    </source>
</evidence>
<dbReference type="PANTHER" id="PTHR36699:SF1">
    <property type="entry name" value="L,D-TRANSPEPTIDASE YAFK-RELATED"/>
    <property type="match status" value="1"/>
</dbReference>
<dbReference type="RefSeq" id="WP_037332554.1">
    <property type="nucleotide sequence ID" value="NZ_APNK01000001.1"/>
</dbReference>
<evidence type="ECO:0000313" key="12">
    <source>
        <dbReference type="Proteomes" id="UP000028302"/>
    </source>
</evidence>
<evidence type="ECO:0000256" key="4">
    <source>
        <dbReference type="ARBA" id="ARBA00022960"/>
    </source>
</evidence>
<dbReference type="GO" id="GO:0071555">
    <property type="term" value="P:cell wall organization"/>
    <property type="evidence" value="ECO:0007669"/>
    <property type="project" value="UniProtKB-UniRule"/>
</dbReference>
<dbReference type="SUPFAM" id="SSF141523">
    <property type="entry name" value="L,D-transpeptidase catalytic domain-like"/>
    <property type="match status" value="1"/>
</dbReference>
<feature type="domain" description="L,D-TPase catalytic" evidence="10">
    <location>
        <begin position="37"/>
        <end position="169"/>
    </location>
</feature>
<organism evidence="11 12">
    <name type="scientific">Salinisphaera hydrothermalis (strain C41B8)</name>
    <dbReference type="NCBI Taxonomy" id="1304275"/>
    <lineage>
        <taxon>Bacteria</taxon>
        <taxon>Pseudomonadati</taxon>
        <taxon>Pseudomonadota</taxon>
        <taxon>Gammaproteobacteria</taxon>
        <taxon>Salinisphaerales</taxon>
        <taxon>Salinisphaeraceae</taxon>
        <taxon>Salinisphaera</taxon>
    </lineage>
</organism>
<feature type="active site" description="Proton donor/acceptor" evidence="7">
    <location>
        <position position="127"/>
    </location>
</feature>
<dbReference type="AlphaFoldDB" id="A0A084IQV1"/>
<keyword evidence="12" id="KW-1185">Reference proteome</keyword>
<dbReference type="Gene3D" id="2.40.440.10">
    <property type="entry name" value="L,D-transpeptidase catalytic domain-like"/>
    <property type="match status" value="1"/>
</dbReference>
<evidence type="ECO:0000256" key="6">
    <source>
        <dbReference type="ARBA" id="ARBA00023316"/>
    </source>
</evidence>
<evidence type="ECO:0000256" key="2">
    <source>
        <dbReference type="ARBA" id="ARBA00005992"/>
    </source>
</evidence>
<keyword evidence="6 7" id="KW-0961">Cell wall biogenesis/degradation</keyword>
<evidence type="ECO:0000256" key="8">
    <source>
        <dbReference type="SAM" id="Phobius"/>
    </source>
</evidence>
<keyword evidence="3" id="KW-0808">Transferase</keyword>
<proteinExistence type="inferred from homology"/>
<evidence type="ECO:0000256" key="9">
    <source>
        <dbReference type="SAM" id="SignalP"/>
    </source>
</evidence>
<dbReference type="InterPro" id="IPR005490">
    <property type="entry name" value="LD_TPept_cat_dom"/>
</dbReference>
<feature type="chain" id="PRO_5001776676" description="L,D-TPase catalytic domain-containing protein" evidence="9">
    <location>
        <begin position="25"/>
        <end position="170"/>
    </location>
</feature>
<feature type="active site" description="Nucleophile" evidence="7">
    <location>
        <position position="145"/>
    </location>
</feature>
<dbReference type="GO" id="GO:0004180">
    <property type="term" value="F:carboxypeptidase activity"/>
    <property type="evidence" value="ECO:0007669"/>
    <property type="project" value="UniProtKB-ARBA"/>
</dbReference>
<evidence type="ECO:0000259" key="10">
    <source>
        <dbReference type="PROSITE" id="PS52029"/>
    </source>
</evidence>
<sequence length="170" mass="18651">MSRWRVALLAWVMLLVVLPGAANATVAPSHTLTGDADLVVVMKSERELYLYRNGLIMAQYPIALGLSPIGTKQMRGDDKTPIGAYTLDWRNPNSDFHRSIHISYPDAADRAHAAELGVSAGNDIMIHGQPDYDDRPRTGDWTHGCIAVSNAAIDQIWAHVPDGTPIHIYP</sequence>
<dbReference type="GO" id="GO:0008360">
    <property type="term" value="P:regulation of cell shape"/>
    <property type="evidence" value="ECO:0007669"/>
    <property type="project" value="UniProtKB-UniRule"/>
</dbReference>
<name>A0A084IQV1_SALHC</name>
<dbReference type="Pfam" id="PF03734">
    <property type="entry name" value="YkuD"/>
    <property type="match status" value="1"/>
</dbReference>
<dbReference type="EMBL" id="APNK01000001">
    <property type="protein sequence ID" value="KEZ79085.1"/>
    <property type="molecule type" value="Genomic_DNA"/>
</dbReference>
<dbReference type="eggNOG" id="COG3034">
    <property type="taxonomic scope" value="Bacteria"/>
</dbReference>
<keyword evidence="8" id="KW-0812">Transmembrane</keyword>
<dbReference type="PANTHER" id="PTHR36699">
    <property type="entry name" value="LD-TRANSPEPTIDASE"/>
    <property type="match status" value="1"/>
</dbReference>
<feature type="transmembrane region" description="Helical" evidence="8">
    <location>
        <begin position="48"/>
        <end position="66"/>
    </location>
</feature>
<dbReference type="GO" id="GO:0009252">
    <property type="term" value="P:peptidoglycan biosynthetic process"/>
    <property type="evidence" value="ECO:0007669"/>
    <property type="project" value="UniProtKB-UniPathway"/>
</dbReference>
<accession>A0A084IQV1</accession>
<keyword evidence="8" id="KW-0472">Membrane</keyword>
<reference evidence="11 12" key="1">
    <citation type="submission" date="2013-03" db="EMBL/GenBank/DDBJ databases">
        <title>Salinisphaera hydrothermalis C41B8 Genome Sequencing.</title>
        <authorList>
            <person name="Li C."/>
            <person name="Lai Q."/>
            <person name="Shao Z."/>
        </authorList>
    </citation>
    <scope>NUCLEOTIDE SEQUENCE [LARGE SCALE GENOMIC DNA]</scope>
    <source>
        <strain evidence="11 12">C41B8</strain>
    </source>
</reference>
<dbReference type="CDD" id="cd16913">
    <property type="entry name" value="YkuD_like"/>
    <property type="match status" value="1"/>
</dbReference>
<dbReference type="InterPro" id="IPR038063">
    <property type="entry name" value="Transpep_catalytic_dom"/>
</dbReference>
<gene>
    <name evidence="11" type="ORF">C41B8_00010</name>
</gene>
<comment type="similarity">
    <text evidence="2">Belongs to the YkuD family.</text>
</comment>
<keyword evidence="5 7" id="KW-0573">Peptidoglycan synthesis</keyword>
<comment type="caution">
    <text evidence="11">The sequence shown here is derived from an EMBL/GenBank/DDBJ whole genome shotgun (WGS) entry which is preliminary data.</text>
</comment>
<keyword evidence="8" id="KW-1133">Transmembrane helix</keyword>
<keyword evidence="9" id="KW-0732">Signal</keyword>
<protein>
    <recommendedName>
        <fullName evidence="10">L,D-TPase catalytic domain-containing protein</fullName>
    </recommendedName>
</protein>
<comment type="pathway">
    <text evidence="1 7">Cell wall biogenesis; peptidoglycan biosynthesis.</text>
</comment>
<dbReference type="PROSITE" id="PS52029">
    <property type="entry name" value="LD_TPASE"/>
    <property type="match status" value="1"/>
</dbReference>